<dbReference type="InterPro" id="IPR017853">
    <property type="entry name" value="GH"/>
</dbReference>
<proteinExistence type="inferred from homology"/>
<dbReference type="InterPro" id="IPR006104">
    <property type="entry name" value="Glyco_hydro_2_N"/>
</dbReference>
<evidence type="ECO:0000259" key="10">
    <source>
        <dbReference type="Pfam" id="PF02837"/>
    </source>
</evidence>
<evidence type="ECO:0000259" key="9">
    <source>
        <dbReference type="Pfam" id="PF02836"/>
    </source>
</evidence>
<dbReference type="InterPro" id="IPR008979">
    <property type="entry name" value="Galactose-bd-like_sf"/>
</dbReference>
<dbReference type="SUPFAM" id="SSF49303">
    <property type="entry name" value="beta-Galactosidase/glucuronidase domain"/>
    <property type="match status" value="1"/>
</dbReference>
<feature type="compositionally biased region" description="Low complexity" evidence="7">
    <location>
        <begin position="645"/>
        <end position="654"/>
    </location>
</feature>
<feature type="region of interest" description="Disordered" evidence="7">
    <location>
        <begin position="643"/>
        <end position="682"/>
    </location>
</feature>
<dbReference type="SUPFAM" id="SSF49785">
    <property type="entry name" value="Galactose-binding domain-like"/>
    <property type="match status" value="1"/>
</dbReference>
<dbReference type="Proteomes" id="UP000680304">
    <property type="component" value="Unassembled WGS sequence"/>
</dbReference>
<comment type="caution">
    <text evidence="11">The sequence shown here is derived from an EMBL/GenBank/DDBJ whole genome shotgun (WGS) entry which is preliminary data.</text>
</comment>
<dbReference type="SUPFAM" id="SSF51445">
    <property type="entry name" value="(Trans)glycosidases"/>
    <property type="match status" value="1"/>
</dbReference>
<evidence type="ECO:0000256" key="7">
    <source>
        <dbReference type="SAM" id="MobiDB-lite"/>
    </source>
</evidence>
<dbReference type="InterPro" id="IPR023230">
    <property type="entry name" value="Glyco_hydro_2_CS"/>
</dbReference>
<dbReference type="Pfam" id="PF02836">
    <property type="entry name" value="Glyco_hydro_2_C"/>
    <property type="match status" value="1"/>
</dbReference>
<dbReference type="Pfam" id="PF02837">
    <property type="entry name" value="Glyco_hydro_2_N"/>
    <property type="match status" value="1"/>
</dbReference>
<reference evidence="11 12" key="1">
    <citation type="submission" date="2021-04" db="EMBL/GenBank/DDBJ databases">
        <title>Draft genome sequence of Paenibacillus cisolokensis, LC2-13A.</title>
        <authorList>
            <person name="Uke A."/>
            <person name="Chhe C."/>
            <person name="Baramee S."/>
            <person name="Kosugi A."/>
        </authorList>
    </citation>
    <scope>NUCLEOTIDE SEQUENCE [LARGE SCALE GENOMIC DNA]</scope>
    <source>
        <strain evidence="11 12">LC2-13A</strain>
    </source>
</reference>
<dbReference type="Gene3D" id="2.60.40.10">
    <property type="entry name" value="Immunoglobulins"/>
    <property type="match status" value="1"/>
</dbReference>
<keyword evidence="12" id="KW-1185">Reference proteome</keyword>
<dbReference type="InterPro" id="IPR006101">
    <property type="entry name" value="Glyco_hydro_2"/>
</dbReference>
<dbReference type="PRINTS" id="PR00132">
    <property type="entry name" value="GLHYDRLASE2"/>
</dbReference>
<gene>
    <name evidence="11" type="ORF">PACILC2_43150</name>
</gene>
<evidence type="ECO:0000256" key="2">
    <source>
        <dbReference type="ARBA" id="ARBA00007401"/>
    </source>
</evidence>
<protein>
    <recommendedName>
        <fullName evidence="3">beta-galactosidase</fullName>
        <ecNumber evidence="3">3.2.1.23</ecNumber>
    </recommendedName>
</protein>
<dbReference type="EMBL" id="BOVJ01000148">
    <property type="protein sequence ID" value="GIQ65747.1"/>
    <property type="molecule type" value="Genomic_DNA"/>
</dbReference>
<comment type="catalytic activity">
    <reaction evidence="1">
        <text>Hydrolysis of terminal non-reducing beta-D-galactose residues in beta-D-galactosides.</text>
        <dbReference type="EC" id="3.2.1.23"/>
    </reaction>
</comment>
<evidence type="ECO:0000313" key="12">
    <source>
        <dbReference type="Proteomes" id="UP000680304"/>
    </source>
</evidence>
<evidence type="ECO:0000256" key="1">
    <source>
        <dbReference type="ARBA" id="ARBA00001412"/>
    </source>
</evidence>
<dbReference type="InterPro" id="IPR006102">
    <property type="entry name" value="Ig-like_GH2"/>
</dbReference>
<dbReference type="PROSITE" id="PS00719">
    <property type="entry name" value="GLYCOSYL_HYDROL_F2_1"/>
    <property type="match status" value="1"/>
</dbReference>
<dbReference type="InterPro" id="IPR023232">
    <property type="entry name" value="Glyco_hydro_2_AS"/>
</dbReference>
<dbReference type="Pfam" id="PF00703">
    <property type="entry name" value="Glyco_hydro_2"/>
    <property type="match status" value="1"/>
</dbReference>
<feature type="domain" description="Glycoside hydrolase family 2 catalytic" evidence="9">
    <location>
        <begin position="322"/>
        <end position="607"/>
    </location>
</feature>
<dbReference type="InterPro" id="IPR006103">
    <property type="entry name" value="Glyco_hydro_2_cat"/>
</dbReference>
<feature type="domain" description="Glycosyl hydrolases family 2 sugar binding" evidence="10">
    <location>
        <begin position="31"/>
        <end position="203"/>
    </location>
</feature>
<organism evidence="11 12">
    <name type="scientific">Paenibacillus cisolokensis</name>
    <dbReference type="NCBI Taxonomy" id="1658519"/>
    <lineage>
        <taxon>Bacteria</taxon>
        <taxon>Bacillati</taxon>
        <taxon>Bacillota</taxon>
        <taxon>Bacilli</taxon>
        <taxon>Bacillales</taxon>
        <taxon>Paenibacillaceae</taxon>
        <taxon>Paenibacillus</taxon>
    </lineage>
</organism>
<evidence type="ECO:0000256" key="3">
    <source>
        <dbReference type="ARBA" id="ARBA00012756"/>
    </source>
</evidence>
<keyword evidence="5 6" id="KW-0326">Glycosidase</keyword>
<dbReference type="InterPro" id="IPR013783">
    <property type="entry name" value="Ig-like_fold"/>
</dbReference>
<sequence length="682" mass="77828">MNRLPAHADTISYEHVRDALKGDPSASSRYQSLNGNWKFSFAETPDKRIADFYRKDYDASEWAEIPVPSHWQFEGYDYPHYTNIRYPWHGKENIRPPFAPTAYNPVGSYIRTFTVPESWQGSPVYISFQGVESAFYVWVNGDFVGYSEDTFTPAEFDITPYLTAGDNKLAVEVYRWCDASWLEDQDFWRLSGIFRDVYLYSKPAAHLFDYTVRSELDRSLTTARLKIDAVVGNYDALLSETVTVEAMLYDADGLAVLDEPLTMAAGLAGQAEVRVSGETVVRQPLLWSAEQPNLYRLALTLKRADGTPLETVGCRVGFRRFEIEDGVMKLNGKRIVFKGVNRHEFQCDRGRAIDRETMVTDIKLMKSHNINAVRTSHYPNRKEWYDLCDEYGLYVIDEVNLETHGLWRYGQQEEEDTLPGSKPEWTANVIDRCRSMYERDKNHPSILIWSLGNESFGGENFIRMRDFFRERDSSRLVHYEGTFHHRAYDAASDIESVMYVQPDLVERYALGPAKKPYILCEYSHAMGNSCGNLDKYTRLFDRYDVLQGGFIWDWVDQSILTRTADGTAFLAYGGDFGDTPNDGNFCGNGLLFGDRTVTPKLAEVKNATRTPISSRPTGAAANTASRTSFCSRIWMRSIGYGRSPGTARSWSGRRGASRSRPARARSCGCRSIRRRRPETNIS</sequence>
<evidence type="ECO:0000259" key="8">
    <source>
        <dbReference type="Pfam" id="PF00703"/>
    </source>
</evidence>
<evidence type="ECO:0000256" key="6">
    <source>
        <dbReference type="RuleBase" id="RU361154"/>
    </source>
</evidence>
<dbReference type="PANTHER" id="PTHR46323">
    <property type="entry name" value="BETA-GALACTOSIDASE"/>
    <property type="match status" value="1"/>
</dbReference>
<accession>A0ABQ4NBZ8</accession>
<dbReference type="Gene3D" id="2.60.120.260">
    <property type="entry name" value="Galactose-binding domain-like"/>
    <property type="match status" value="1"/>
</dbReference>
<evidence type="ECO:0000256" key="5">
    <source>
        <dbReference type="ARBA" id="ARBA00023295"/>
    </source>
</evidence>
<keyword evidence="4 6" id="KW-0378">Hydrolase</keyword>
<dbReference type="Gene3D" id="3.20.20.80">
    <property type="entry name" value="Glycosidases"/>
    <property type="match status" value="1"/>
</dbReference>
<evidence type="ECO:0000256" key="4">
    <source>
        <dbReference type="ARBA" id="ARBA00022801"/>
    </source>
</evidence>
<dbReference type="PANTHER" id="PTHR46323:SF2">
    <property type="entry name" value="BETA-GALACTOSIDASE"/>
    <property type="match status" value="1"/>
</dbReference>
<dbReference type="InterPro" id="IPR036156">
    <property type="entry name" value="Beta-gal/glucu_dom_sf"/>
</dbReference>
<feature type="domain" description="Glycoside hydrolase family 2 immunoglobulin-like beta-sandwich" evidence="8">
    <location>
        <begin position="205"/>
        <end position="319"/>
    </location>
</feature>
<dbReference type="InterPro" id="IPR050347">
    <property type="entry name" value="Bact_Beta-galactosidase"/>
</dbReference>
<comment type="similarity">
    <text evidence="2 6">Belongs to the glycosyl hydrolase 2 family.</text>
</comment>
<dbReference type="PROSITE" id="PS00608">
    <property type="entry name" value="GLYCOSYL_HYDROL_F2_2"/>
    <property type="match status" value="1"/>
</dbReference>
<evidence type="ECO:0000313" key="11">
    <source>
        <dbReference type="EMBL" id="GIQ65747.1"/>
    </source>
</evidence>
<name>A0ABQ4NBZ8_9BACL</name>
<dbReference type="EC" id="3.2.1.23" evidence="3"/>